<evidence type="ECO:0000256" key="8">
    <source>
        <dbReference type="SAM" id="MobiDB-lite"/>
    </source>
</evidence>
<dbReference type="Gene3D" id="3.30.70.330">
    <property type="match status" value="3"/>
</dbReference>
<feature type="domain" description="RRM" evidence="9">
    <location>
        <begin position="99"/>
        <end position="170"/>
    </location>
</feature>
<keyword evidence="5 7" id="KW-0694">RNA-binding</keyword>
<keyword evidence="11" id="KW-1185">Reference proteome</keyword>
<evidence type="ECO:0000259" key="9">
    <source>
        <dbReference type="PROSITE" id="PS50102"/>
    </source>
</evidence>
<comment type="subcellular location">
    <subcellularLocation>
        <location evidence="2">Cytoplasm</location>
    </subcellularLocation>
    <subcellularLocation>
        <location evidence="1">Nucleus</location>
    </subcellularLocation>
</comment>
<dbReference type="PANTHER" id="PTHR24012">
    <property type="entry name" value="RNA BINDING PROTEIN"/>
    <property type="match status" value="1"/>
</dbReference>
<dbReference type="RefSeq" id="XP_001311908.1">
    <property type="nucleotide sequence ID" value="XM_001311907.1"/>
</dbReference>
<dbReference type="SMR" id="A2F7Y4"/>
<dbReference type="eggNOG" id="KOG0123">
    <property type="taxonomic scope" value="Eukaryota"/>
</dbReference>
<evidence type="ECO:0000256" key="6">
    <source>
        <dbReference type="ARBA" id="ARBA00023242"/>
    </source>
</evidence>
<reference evidence="10" key="2">
    <citation type="journal article" date="2007" name="Science">
        <title>Draft genome sequence of the sexually transmitted pathogen Trichomonas vaginalis.</title>
        <authorList>
            <person name="Carlton J.M."/>
            <person name="Hirt R.P."/>
            <person name="Silva J.C."/>
            <person name="Delcher A.L."/>
            <person name="Schatz M."/>
            <person name="Zhao Q."/>
            <person name="Wortman J.R."/>
            <person name="Bidwell S.L."/>
            <person name="Alsmark U.C.M."/>
            <person name="Besteiro S."/>
            <person name="Sicheritz-Ponten T."/>
            <person name="Noel C.J."/>
            <person name="Dacks J.B."/>
            <person name="Foster P.G."/>
            <person name="Simillion C."/>
            <person name="Van de Peer Y."/>
            <person name="Miranda-Saavedra D."/>
            <person name="Barton G.J."/>
            <person name="Westrop G.D."/>
            <person name="Mueller S."/>
            <person name="Dessi D."/>
            <person name="Fiori P.L."/>
            <person name="Ren Q."/>
            <person name="Paulsen I."/>
            <person name="Zhang H."/>
            <person name="Bastida-Corcuera F.D."/>
            <person name="Simoes-Barbosa A."/>
            <person name="Brown M.T."/>
            <person name="Hayes R.D."/>
            <person name="Mukherjee M."/>
            <person name="Okumura C.Y."/>
            <person name="Schneider R."/>
            <person name="Smith A.J."/>
            <person name="Vanacova S."/>
            <person name="Villalvazo M."/>
            <person name="Haas B.J."/>
            <person name="Pertea M."/>
            <person name="Feldblyum T.V."/>
            <person name="Utterback T.R."/>
            <person name="Shu C.L."/>
            <person name="Osoegawa K."/>
            <person name="de Jong P.J."/>
            <person name="Hrdy I."/>
            <person name="Horvathova L."/>
            <person name="Zubacova Z."/>
            <person name="Dolezal P."/>
            <person name="Malik S.B."/>
            <person name="Logsdon J.M. Jr."/>
            <person name="Henze K."/>
            <person name="Gupta A."/>
            <person name="Wang C.C."/>
            <person name="Dunne R.L."/>
            <person name="Upcroft J.A."/>
            <person name="Upcroft P."/>
            <person name="White O."/>
            <person name="Salzberg S.L."/>
            <person name="Tang P."/>
            <person name="Chiu C.-H."/>
            <person name="Lee Y.-S."/>
            <person name="Embley T.M."/>
            <person name="Coombs G.H."/>
            <person name="Mottram J.C."/>
            <person name="Tachezy J."/>
            <person name="Fraser-Liggett C.M."/>
            <person name="Johnson P.J."/>
        </authorList>
    </citation>
    <scope>NUCLEOTIDE SEQUENCE [LARGE SCALE GENOMIC DNA]</scope>
    <source>
        <strain evidence="10">G3</strain>
    </source>
</reference>
<dbReference type="GO" id="GO:0003723">
    <property type="term" value="F:RNA binding"/>
    <property type="evidence" value="ECO:0000318"/>
    <property type="project" value="GO_Central"/>
</dbReference>
<dbReference type="OMA" id="KDEDDIC"/>
<evidence type="ECO:0000313" key="10">
    <source>
        <dbReference type="EMBL" id="EAX98978.1"/>
    </source>
</evidence>
<evidence type="ECO:0000256" key="3">
    <source>
        <dbReference type="ARBA" id="ARBA00022490"/>
    </source>
</evidence>
<keyword evidence="3" id="KW-0963">Cytoplasm</keyword>
<dbReference type="AlphaFoldDB" id="A2F7Y4"/>
<feature type="domain" description="RRM" evidence="9">
    <location>
        <begin position="14"/>
        <end position="88"/>
    </location>
</feature>
<organism evidence="10 11">
    <name type="scientific">Trichomonas vaginalis (strain ATCC PRA-98 / G3)</name>
    <dbReference type="NCBI Taxonomy" id="412133"/>
    <lineage>
        <taxon>Eukaryota</taxon>
        <taxon>Metamonada</taxon>
        <taxon>Parabasalia</taxon>
        <taxon>Trichomonadida</taxon>
        <taxon>Trichomonadidae</taxon>
        <taxon>Trichomonas</taxon>
    </lineage>
</organism>
<feature type="domain" description="RRM" evidence="9">
    <location>
        <begin position="194"/>
        <end position="267"/>
    </location>
</feature>
<dbReference type="OrthoDB" id="19742at2759"/>
<evidence type="ECO:0000256" key="2">
    <source>
        <dbReference type="ARBA" id="ARBA00004496"/>
    </source>
</evidence>
<sequence length="574" mass="63064">MKGFRRVRFEPKENGIHVANLPPTVTVEFLKSLFSEAGTVINVILKQKPTSCYAFVDFTLQEEAETAVRDFNYTKLNGETIIVTRTTAPVVSAISSGQGNLFIKGLDESIDCLQLHELFANYGEIVSCRIPTLNGQPRGFGYVQFLKQEDAEHAMKELADSTVNGKPIQIGPFLKRSERPLSAAFQNNLDSSFTNVFVKNLPDNINTLLSLLRLFHEFGDVTSARIVPERHIGYVMMSEHEAAVRAVVGLCGRTIFGKRLSVCRSLSPAERANFIKKPIEEVDLPADSANKDKPTPEQTPSSLLKQPEDTLAKAVGSIEMKEKPLREAQQQKQTQQQSQPAPKPAAAPAQPQSPAPPQAPLIDPVLYQQQVNYYYQQQMMQQQMIQQQMYGNPVQPMQPPPQRGPLPINPQLVQPPPQIPVQVSVEPPSSKPAPKPVPKQPQQQKEKTTKATFEPPPKQQAPIPSPTDIMVSSPKTMIKLVPTKEDVLAKPPPPSVPANTPQSNSQSDQDQEPEPELASGSQSDSGNDIPPAKPAPAPAQPIGNTRTRQEYISSSDDDRPVASPANPFGFMGQK</sequence>
<dbReference type="InParanoid" id="A2F7Y4"/>
<dbReference type="STRING" id="5722.A2F7Y4"/>
<feature type="region of interest" description="Disordered" evidence="8">
    <location>
        <begin position="323"/>
        <end position="360"/>
    </location>
</feature>
<evidence type="ECO:0000256" key="4">
    <source>
        <dbReference type="ARBA" id="ARBA00022737"/>
    </source>
</evidence>
<keyword evidence="4" id="KW-0677">Repeat</keyword>
<feature type="region of interest" description="Disordered" evidence="8">
    <location>
        <begin position="391"/>
        <end position="574"/>
    </location>
</feature>
<dbReference type="Pfam" id="PF00076">
    <property type="entry name" value="RRM_1"/>
    <property type="match status" value="3"/>
</dbReference>
<feature type="compositionally biased region" description="Pro residues" evidence="8">
    <location>
        <begin position="454"/>
        <end position="465"/>
    </location>
</feature>
<feature type="compositionally biased region" description="Low complexity" evidence="8">
    <location>
        <begin position="328"/>
        <end position="340"/>
    </location>
</feature>
<dbReference type="PROSITE" id="PS50102">
    <property type="entry name" value="RRM"/>
    <property type="match status" value="3"/>
</dbReference>
<dbReference type="InterPro" id="IPR000504">
    <property type="entry name" value="RRM_dom"/>
</dbReference>
<feature type="compositionally biased region" description="Polar residues" evidence="8">
    <location>
        <begin position="497"/>
        <end position="508"/>
    </location>
</feature>
<evidence type="ECO:0000256" key="1">
    <source>
        <dbReference type="ARBA" id="ARBA00004123"/>
    </source>
</evidence>
<dbReference type="FunFam" id="3.30.70.330:FF:001367">
    <property type="entry name" value="Uncharacterized protein"/>
    <property type="match status" value="1"/>
</dbReference>
<accession>A2F7Y4</accession>
<dbReference type="VEuPathDB" id="TrichDB:TVAGG3_0671560"/>
<proteinExistence type="predicted"/>
<feature type="region of interest" description="Disordered" evidence="8">
    <location>
        <begin position="285"/>
        <end position="309"/>
    </location>
</feature>
<dbReference type="EMBL" id="DS113655">
    <property type="protein sequence ID" value="EAX98978.1"/>
    <property type="molecule type" value="Genomic_DNA"/>
</dbReference>
<name>A2F7Y4_TRIV3</name>
<dbReference type="InterPro" id="IPR035979">
    <property type="entry name" value="RBD_domain_sf"/>
</dbReference>
<dbReference type="GO" id="GO:0005737">
    <property type="term" value="C:cytoplasm"/>
    <property type="evidence" value="ECO:0007669"/>
    <property type="project" value="UniProtKB-SubCell"/>
</dbReference>
<evidence type="ECO:0000256" key="7">
    <source>
        <dbReference type="PROSITE-ProRule" id="PRU00176"/>
    </source>
</evidence>
<feature type="compositionally biased region" description="Pro residues" evidence="8">
    <location>
        <begin position="396"/>
        <end position="419"/>
    </location>
</feature>
<feature type="compositionally biased region" description="Polar residues" evidence="8">
    <location>
        <begin position="542"/>
        <end position="554"/>
    </location>
</feature>
<dbReference type="GO" id="GO:0005634">
    <property type="term" value="C:nucleus"/>
    <property type="evidence" value="ECO:0007669"/>
    <property type="project" value="UniProtKB-SubCell"/>
</dbReference>
<dbReference type="VEuPathDB" id="TrichDB:TVAG_431870"/>
<gene>
    <name evidence="10" type="ORF">TVAG_431870</name>
</gene>
<dbReference type="KEGG" id="tva:4756781"/>
<feature type="compositionally biased region" description="Pro residues" evidence="8">
    <location>
        <begin position="341"/>
        <end position="359"/>
    </location>
</feature>
<evidence type="ECO:0000256" key="5">
    <source>
        <dbReference type="ARBA" id="ARBA00022884"/>
    </source>
</evidence>
<evidence type="ECO:0000313" key="11">
    <source>
        <dbReference type="Proteomes" id="UP000001542"/>
    </source>
</evidence>
<dbReference type="SUPFAM" id="SSF54928">
    <property type="entry name" value="RNA-binding domain, RBD"/>
    <property type="match status" value="2"/>
</dbReference>
<protein>
    <recommendedName>
        <fullName evidence="9">RRM domain-containing protein</fullName>
    </recommendedName>
</protein>
<dbReference type="Proteomes" id="UP000001542">
    <property type="component" value="Unassembled WGS sequence"/>
</dbReference>
<dbReference type="SMART" id="SM00360">
    <property type="entry name" value="RRM"/>
    <property type="match status" value="3"/>
</dbReference>
<keyword evidence="6" id="KW-0539">Nucleus</keyword>
<feature type="compositionally biased region" description="Pro residues" evidence="8">
    <location>
        <begin position="429"/>
        <end position="439"/>
    </location>
</feature>
<dbReference type="CDD" id="cd00590">
    <property type="entry name" value="RRM_SF"/>
    <property type="match status" value="1"/>
</dbReference>
<dbReference type="FunFam" id="3.30.70.330:FF:001055">
    <property type="entry name" value="Uncharacterized protein"/>
    <property type="match status" value="1"/>
</dbReference>
<reference evidence="10" key="1">
    <citation type="submission" date="2006-10" db="EMBL/GenBank/DDBJ databases">
        <authorList>
            <person name="Amadeo P."/>
            <person name="Zhao Q."/>
            <person name="Wortman J."/>
            <person name="Fraser-Liggett C."/>
            <person name="Carlton J."/>
        </authorList>
    </citation>
    <scope>NUCLEOTIDE SEQUENCE</scope>
    <source>
        <strain evidence="10">G3</strain>
    </source>
</reference>
<dbReference type="GO" id="GO:1990904">
    <property type="term" value="C:ribonucleoprotein complex"/>
    <property type="evidence" value="ECO:0000318"/>
    <property type="project" value="GO_Central"/>
</dbReference>
<dbReference type="FunFam" id="3.30.70.330:FF:000651">
    <property type="entry name" value="Poly(A) binding protein cytoplasmic 1 like"/>
    <property type="match status" value="1"/>
</dbReference>
<dbReference type="InterPro" id="IPR012677">
    <property type="entry name" value="Nucleotide-bd_a/b_plait_sf"/>
</dbReference>